<gene>
    <name evidence="7" type="ORF">NMN56_008875</name>
</gene>
<feature type="transmembrane region" description="Helical" evidence="5">
    <location>
        <begin position="268"/>
        <end position="290"/>
    </location>
</feature>
<keyword evidence="4 5" id="KW-0472">Membrane</keyword>
<dbReference type="CDD" id="cd17504">
    <property type="entry name" value="MFS_MMR_MDR_like"/>
    <property type="match status" value="1"/>
</dbReference>
<sequence length="465" mass="46957">MTATLAPPVRIGKAAVWALGLLAISTGSLESVVAPTLPLLQRELDISPSTGALLNIVLAITGALVTPLAGKLGDRYGGKRVLIRLMAVVSVGGLVSAMAPNLPVLLLGQVLQGAMIGALPLSFIVVRKHLPAGESKVAIGLVSGMFVGGSMVGLLAAGPVAEALSRHWMFAVPTFAVIGFTLLVNRLMPSDPPGRSDDAGIDWPGMLLLSGVLVTLMLALAMVPDAGSQPLVLGALVVLLAAFVAGWIAVERRSAAPLIDLRMLARPVIWKSCVLTFVICLGTATGVFLIPQLLDVSGQGYGFGASATEIGFILLPGAVAGTLAGPAGGLGERRFGSRAVATTAVVLMATAMLALSVAHTEVWHIVVAKALIALANGLCVTAMVTSIVSSVDEGDTGIATSLILVTRVLGSAVGGMLGGVLLTSGTPSGSDDPAESAFAAGFLIAGVVAVLSLLVVRSMSKGAKK</sequence>
<dbReference type="Proteomes" id="UP001214441">
    <property type="component" value="Unassembled WGS sequence"/>
</dbReference>
<keyword evidence="2 5" id="KW-0812">Transmembrane</keyword>
<evidence type="ECO:0000313" key="8">
    <source>
        <dbReference type="Proteomes" id="UP001214441"/>
    </source>
</evidence>
<feature type="transmembrane region" description="Helical" evidence="5">
    <location>
        <begin position="167"/>
        <end position="184"/>
    </location>
</feature>
<feature type="transmembrane region" description="Helical" evidence="5">
    <location>
        <begin position="310"/>
        <end position="327"/>
    </location>
</feature>
<keyword evidence="3 5" id="KW-1133">Transmembrane helix</keyword>
<name>A0ABT6ZSM5_9ACTN</name>
<accession>A0ABT6ZSM5</accession>
<keyword evidence="8" id="KW-1185">Reference proteome</keyword>
<dbReference type="PANTHER" id="PTHR23501">
    <property type="entry name" value="MAJOR FACILITATOR SUPERFAMILY"/>
    <property type="match status" value="1"/>
</dbReference>
<dbReference type="InterPro" id="IPR036259">
    <property type="entry name" value="MFS_trans_sf"/>
</dbReference>
<evidence type="ECO:0000256" key="2">
    <source>
        <dbReference type="ARBA" id="ARBA00022692"/>
    </source>
</evidence>
<feature type="transmembrane region" description="Helical" evidence="5">
    <location>
        <begin position="105"/>
        <end position="126"/>
    </location>
</feature>
<dbReference type="Pfam" id="PF07690">
    <property type="entry name" value="MFS_1"/>
    <property type="match status" value="1"/>
</dbReference>
<dbReference type="Gene3D" id="1.20.1250.20">
    <property type="entry name" value="MFS general substrate transporter like domains"/>
    <property type="match status" value="1"/>
</dbReference>
<evidence type="ECO:0000313" key="7">
    <source>
        <dbReference type="EMBL" id="MDJ1132061.1"/>
    </source>
</evidence>
<feature type="transmembrane region" description="Helical" evidence="5">
    <location>
        <begin position="138"/>
        <end position="161"/>
    </location>
</feature>
<evidence type="ECO:0000256" key="3">
    <source>
        <dbReference type="ARBA" id="ARBA00022989"/>
    </source>
</evidence>
<evidence type="ECO:0000256" key="1">
    <source>
        <dbReference type="ARBA" id="ARBA00004651"/>
    </source>
</evidence>
<dbReference type="RefSeq" id="WP_274042377.1">
    <property type="nucleotide sequence ID" value="NZ_JANCPR020000007.1"/>
</dbReference>
<feature type="transmembrane region" description="Helical" evidence="5">
    <location>
        <begin position="436"/>
        <end position="456"/>
    </location>
</feature>
<feature type="transmembrane region" description="Helical" evidence="5">
    <location>
        <begin position="370"/>
        <end position="390"/>
    </location>
</feature>
<feature type="transmembrane region" description="Helical" evidence="5">
    <location>
        <begin position="52"/>
        <end position="69"/>
    </location>
</feature>
<dbReference type="PANTHER" id="PTHR23501:SF197">
    <property type="entry name" value="COMD"/>
    <property type="match status" value="1"/>
</dbReference>
<comment type="caution">
    <text evidence="7">The sequence shown here is derived from an EMBL/GenBank/DDBJ whole genome shotgun (WGS) entry which is preliminary data.</text>
</comment>
<evidence type="ECO:0000256" key="4">
    <source>
        <dbReference type="ARBA" id="ARBA00023136"/>
    </source>
</evidence>
<feature type="transmembrane region" description="Helical" evidence="5">
    <location>
        <begin position="339"/>
        <end position="358"/>
    </location>
</feature>
<reference evidence="7 8" key="1">
    <citation type="submission" date="2023-05" db="EMBL/GenBank/DDBJ databases">
        <title>Streptantibioticus silvisoli sp. nov., acidotolerant actinomycetes 1 from pine litter.</title>
        <authorList>
            <person name="Swiecimska M."/>
            <person name="Golinska P."/>
            <person name="Sangal V."/>
            <person name="Wachnowicz B."/>
            <person name="Goodfellow M."/>
        </authorList>
    </citation>
    <scope>NUCLEOTIDE SEQUENCE [LARGE SCALE GENOMIC DNA]</scope>
    <source>
        <strain evidence="7 8">DSM 42109</strain>
    </source>
</reference>
<feature type="transmembrane region" description="Helical" evidence="5">
    <location>
        <begin position="205"/>
        <end position="223"/>
    </location>
</feature>
<feature type="transmembrane region" description="Helical" evidence="5">
    <location>
        <begin position="81"/>
        <end position="99"/>
    </location>
</feature>
<proteinExistence type="predicted"/>
<dbReference type="SUPFAM" id="SSF103473">
    <property type="entry name" value="MFS general substrate transporter"/>
    <property type="match status" value="1"/>
</dbReference>
<dbReference type="PROSITE" id="PS50850">
    <property type="entry name" value="MFS"/>
    <property type="match status" value="1"/>
</dbReference>
<dbReference type="InterPro" id="IPR011701">
    <property type="entry name" value="MFS"/>
</dbReference>
<dbReference type="EMBL" id="JANCPR020000007">
    <property type="protein sequence ID" value="MDJ1132061.1"/>
    <property type="molecule type" value="Genomic_DNA"/>
</dbReference>
<evidence type="ECO:0000256" key="5">
    <source>
        <dbReference type="SAM" id="Phobius"/>
    </source>
</evidence>
<dbReference type="InterPro" id="IPR020846">
    <property type="entry name" value="MFS_dom"/>
</dbReference>
<organism evidence="7 8">
    <name type="scientific">Streptomyces iconiensis</name>
    <dbReference type="NCBI Taxonomy" id="1384038"/>
    <lineage>
        <taxon>Bacteria</taxon>
        <taxon>Bacillati</taxon>
        <taxon>Actinomycetota</taxon>
        <taxon>Actinomycetes</taxon>
        <taxon>Kitasatosporales</taxon>
        <taxon>Streptomycetaceae</taxon>
        <taxon>Streptomyces</taxon>
    </lineage>
</organism>
<feature type="transmembrane region" description="Helical" evidence="5">
    <location>
        <begin position="229"/>
        <end position="248"/>
    </location>
</feature>
<feature type="transmembrane region" description="Helical" evidence="5">
    <location>
        <begin position="402"/>
        <end position="424"/>
    </location>
</feature>
<comment type="subcellular location">
    <subcellularLocation>
        <location evidence="1">Cell membrane</location>
        <topology evidence="1">Multi-pass membrane protein</topology>
    </subcellularLocation>
</comment>
<evidence type="ECO:0000259" key="6">
    <source>
        <dbReference type="PROSITE" id="PS50850"/>
    </source>
</evidence>
<protein>
    <submittedName>
        <fullName evidence="7">MFS transporter</fullName>
    </submittedName>
</protein>
<feature type="domain" description="Major facilitator superfamily (MFS) profile" evidence="6">
    <location>
        <begin position="15"/>
        <end position="464"/>
    </location>
</feature>